<dbReference type="CDD" id="cd14473">
    <property type="entry name" value="FERM_B-lobe"/>
    <property type="match status" value="1"/>
</dbReference>
<dbReference type="GO" id="GO:0005886">
    <property type="term" value="C:plasma membrane"/>
    <property type="evidence" value="ECO:0007669"/>
    <property type="project" value="UniProtKB-SubCell"/>
</dbReference>
<dbReference type="InterPro" id="IPR019748">
    <property type="entry name" value="FERM_central"/>
</dbReference>
<dbReference type="InterPro" id="IPR011174">
    <property type="entry name" value="ERM"/>
</dbReference>
<dbReference type="Gene3D" id="1.20.80.10">
    <property type="match status" value="1"/>
</dbReference>
<keyword evidence="2" id="KW-1003">Cell membrane</keyword>
<dbReference type="Gene3D" id="3.10.20.90">
    <property type="entry name" value="Phosphatidylinositol 3-kinase Catalytic Subunit, Chain A, domain 1"/>
    <property type="match status" value="1"/>
</dbReference>
<evidence type="ECO:0000259" key="5">
    <source>
        <dbReference type="PROSITE" id="PS50057"/>
    </source>
</evidence>
<dbReference type="PROSITE" id="PS50057">
    <property type="entry name" value="FERM_3"/>
    <property type="match status" value="1"/>
</dbReference>
<dbReference type="WBParaSite" id="GPUH_0001547901-mRNA-1">
    <property type="protein sequence ID" value="GPUH_0001547901-mRNA-1"/>
    <property type="gene ID" value="GPUH_0001547901"/>
</dbReference>
<dbReference type="GO" id="GO:0003779">
    <property type="term" value="F:actin binding"/>
    <property type="evidence" value="ECO:0007669"/>
    <property type="project" value="InterPro"/>
</dbReference>
<dbReference type="Proteomes" id="UP000271098">
    <property type="component" value="Unassembled WGS sequence"/>
</dbReference>
<dbReference type="AlphaFoldDB" id="A0A183E3B7"/>
<keyword evidence="3" id="KW-0472">Membrane</keyword>
<evidence type="ECO:0000256" key="3">
    <source>
        <dbReference type="ARBA" id="ARBA00023136"/>
    </source>
</evidence>
<dbReference type="InterPro" id="IPR019747">
    <property type="entry name" value="FERM_CS"/>
</dbReference>
<dbReference type="InterPro" id="IPR029071">
    <property type="entry name" value="Ubiquitin-like_domsf"/>
</dbReference>
<dbReference type="InterPro" id="IPR035963">
    <property type="entry name" value="FERM_2"/>
</dbReference>
<dbReference type="CDD" id="cd13194">
    <property type="entry name" value="FERM_C_ERM"/>
    <property type="match status" value="1"/>
</dbReference>
<comment type="subcellular location">
    <subcellularLocation>
        <location evidence="1">Cell membrane</location>
        <topology evidence="1">Peripheral membrane protein</topology>
    </subcellularLocation>
</comment>
<dbReference type="FunFam" id="2.30.29.30:FF:000003">
    <property type="entry name" value="Radixin isoform 1"/>
    <property type="match status" value="1"/>
</dbReference>
<sequence>MDAELEFAIQPSTTGKQLFDQVVKTVTAQDVKKEQTLLFKFRAKFYPEDVQEEIIQDITLVCSFGRKKVIATGTCLTEEWEKRIMVWWADHKNTNREQAMMEYLKIAQDLEMYGVNYFEIRNKKGTELFLGVDALGLNIYEKNDRLTPKVGFPWSEIRNISFNDKKFVIKPIDKKANDFVFYAPRLRINKRILALCMGNHELYMRRRKPDTIEEMSAREAAEQKQREYEERMERMREEMERAQRELSYAQDTIRRLEQQLHELQVCLCPVNF</sequence>
<feature type="domain" description="FERM" evidence="5">
    <location>
        <begin position="1"/>
        <end position="207"/>
    </location>
</feature>
<feature type="coiled-coil region" evidence="4">
    <location>
        <begin position="218"/>
        <end position="259"/>
    </location>
</feature>
<evidence type="ECO:0000313" key="8">
    <source>
        <dbReference type="WBParaSite" id="GPUH_0001547901-mRNA-1"/>
    </source>
</evidence>
<keyword evidence="7" id="KW-1185">Reference proteome</keyword>
<dbReference type="Gene3D" id="2.30.29.30">
    <property type="entry name" value="Pleckstrin-homology domain (PH domain)/Phosphotyrosine-binding domain (PTB)"/>
    <property type="match status" value="1"/>
</dbReference>
<evidence type="ECO:0000256" key="4">
    <source>
        <dbReference type="SAM" id="Coils"/>
    </source>
</evidence>
<reference evidence="8" key="1">
    <citation type="submission" date="2016-06" db="UniProtKB">
        <authorList>
            <consortium name="WormBaseParasite"/>
        </authorList>
    </citation>
    <scope>IDENTIFICATION</scope>
</reference>
<dbReference type="InterPro" id="IPR011993">
    <property type="entry name" value="PH-like_dom_sf"/>
</dbReference>
<keyword evidence="4" id="KW-0175">Coiled coil</keyword>
<dbReference type="InterPro" id="IPR018980">
    <property type="entry name" value="FERM_PH-like_C"/>
</dbReference>
<protein>
    <submittedName>
        <fullName evidence="8">FERM domain-containing protein</fullName>
    </submittedName>
</protein>
<accession>A0A183E3B7</accession>
<dbReference type="OrthoDB" id="6018897at2759"/>
<dbReference type="PROSITE" id="PS00661">
    <property type="entry name" value="FERM_2"/>
    <property type="match status" value="1"/>
</dbReference>
<evidence type="ECO:0000256" key="1">
    <source>
        <dbReference type="ARBA" id="ARBA00004202"/>
    </source>
</evidence>
<dbReference type="InterPro" id="IPR000299">
    <property type="entry name" value="FERM_domain"/>
</dbReference>
<dbReference type="InterPro" id="IPR014352">
    <property type="entry name" value="FERM/acyl-CoA-bd_prot_sf"/>
</dbReference>
<name>A0A183E3B7_9BILA</name>
<dbReference type="Pfam" id="PF00373">
    <property type="entry name" value="FERM_M"/>
    <property type="match status" value="1"/>
</dbReference>
<dbReference type="SUPFAM" id="SSF47031">
    <property type="entry name" value="Second domain of FERM"/>
    <property type="match status" value="1"/>
</dbReference>
<dbReference type="InterPro" id="IPR041789">
    <property type="entry name" value="ERM_FERM_C"/>
</dbReference>
<dbReference type="SUPFAM" id="SSF54236">
    <property type="entry name" value="Ubiquitin-like"/>
    <property type="match status" value="1"/>
</dbReference>
<evidence type="ECO:0000313" key="7">
    <source>
        <dbReference type="Proteomes" id="UP000271098"/>
    </source>
</evidence>
<dbReference type="Pfam" id="PF09380">
    <property type="entry name" value="FERM_C"/>
    <property type="match status" value="1"/>
</dbReference>
<dbReference type="EMBL" id="UYRT01082471">
    <property type="protein sequence ID" value="VDN26040.1"/>
    <property type="molecule type" value="Genomic_DNA"/>
</dbReference>
<dbReference type="SMART" id="SM01196">
    <property type="entry name" value="FERM_C"/>
    <property type="match status" value="1"/>
</dbReference>
<dbReference type="SUPFAM" id="SSF50729">
    <property type="entry name" value="PH domain-like"/>
    <property type="match status" value="1"/>
</dbReference>
<dbReference type="PANTHER" id="PTHR23281">
    <property type="entry name" value="MERLIN/MOESIN/EZRIN/RADIXIN"/>
    <property type="match status" value="1"/>
</dbReference>
<evidence type="ECO:0000313" key="6">
    <source>
        <dbReference type="EMBL" id="VDN26040.1"/>
    </source>
</evidence>
<reference evidence="6 7" key="2">
    <citation type="submission" date="2018-11" db="EMBL/GenBank/DDBJ databases">
        <authorList>
            <consortium name="Pathogen Informatics"/>
        </authorList>
    </citation>
    <scope>NUCLEOTIDE SEQUENCE [LARGE SCALE GENOMIC DNA]</scope>
</reference>
<organism evidence="8">
    <name type="scientific">Gongylonema pulchrum</name>
    <dbReference type="NCBI Taxonomy" id="637853"/>
    <lineage>
        <taxon>Eukaryota</taxon>
        <taxon>Metazoa</taxon>
        <taxon>Ecdysozoa</taxon>
        <taxon>Nematoda</taxon>
        <taxon>Chromadorea</taxon>
        <taxon>Rhabditida</taxon>
        <taxon>Spirurina</taxon>
        <taxon>Spiruromorpha</taxon>
        <taxon>Spiruroidea</taxon>
        <taxon>Gongylonematidae</taxon>
        <taxon>Gongylonema</taxon>
    </lineage>
</organism>
<proteinExistence type="predicted"/>
<evidence type="ECO:0000256" key="2">
    <source>
        <dbReference type="ARBA" id="ARBA00022475"/>
    </source>
</evidence>
<gene>
    <name evidence="6" type="ORF">GPUH_LOCUS15458</name>
</gene>